<evidence type="ECO:0000313" key="2">
    <source>
        <dbReference type="Proteomes" id="UP001345013"/>
    </source>
</evidence>
<evidence type="ECO:0000313" key="1">
    <source>
        <dbReference type="EMBL" id="KAK5077525.1"/>
    </source>
</evidence>
<organism evidence="1 2">
    <name type="scientific">Lithohypha guttulata</name>
    <dbReference type="NCBI Taxonomy" id="1690604"/>
    <lineage>
        <taxon>Eukaryota</taxon>
        <taxon>Fungi</taxon>
        <taxon>Dikarya</taxon>
        <taxon>Ascomycota</taxon>
        <taxon>Pezizomycotina</taxon>
        <taxon>Eurotiomycetes</taxon>
        <taxon>Chaetothyriomycetidae</taxon>
        <taxon>Chaetothyriales</taxon>
        <taxon>Trichomeriaceae</taxon>
        <taxon>Lithohypha</taxon>
    </lineage>
</organism>
<dbReference type="PANTHER" id="PTHR39596">
    <property type="match status" value="1"/>
</dbReference>
<dbReference type="Proteomes" id="UP001345013">
    <property type="component" value="Unassembled WGS sequence"/>
</dbReference>
<dbReference type="PANTHER" id="PTHR39596:SF2">
    <property type="entry name" value="HET DOMAIN PROTEIN (AFU_ORTHOLOGUE AFUA_1G17550)-RELATED"/>
    <property type="match status" value="1"/>
</dbReference>
<dbReference type="EMBL" id="JAVRRG010000217">
    <property type="protein sequence ID" value="KAK5077525.1"/>
    <property type="molecule type" value="Genomic_DNA"/>
</dbReference>
<comment type="caution">
    <text evidence="1">The sequence shown here is derived from an EMBL/GenBank/DDBJ whole genome shotgun (WGS) entry which is preliminary data.</text>
</comment>
<protein>
    <submittedName>
        <fullName evidence="1">Uncharacterized protein</fullName>
    </submittedName>
</protein>
<reference evidence="1 2" key="1">
    <citation type="submission" date="2023-08" db="EMBL/GenBank/DDBJ databases">
        <title>Black Yeasts Isolated from many extreme environments.</title>
        <authorList>
            <person name="Coleine C."/>
            <person name="Stajich J.E."/>
            <person name="Selbmann L."/>
        </authorList>
    </citation>
    <scope>NUCLEOTIDE SEQUENCE [LARGE SCALE GENOMIC DNA]</scope>
    <source>
        <strain evidence="1 2">CCFEE 5885</strain>
    </source>
</reference>
<gene>
    <name evidence="1" type="ORF">LTR24_009569</name>
</gene>
<proteinExistence type="predicted"/>
<name>A0ABR0JWK1_9EURO</name>
<sequence length="149" mass="16580">MYTSKIETLWFYANLQAPKRELGHDDCSAEQYVHLQIDHETYRTKHVVGDCHCDIVGPDPSALADIVINGKLPLTRVLFGAEGTIEKIDIQPREVESKFFAISHVWADGHGNPDGNLLPTCFLTELQKVIGKTASGESVLFWIDTLSIA</sequence>
<keyword evidence="2" id="KW-1185">Reference proteome</keyword>
<accession>A0ABR0JWK1</accession>